<evidence type="ECO:0000256" key="2">
    <source>
        <dbReference type="SAM" id="Phobius"/>
    </source>
</evidence>
<comment type="caution">
    <text evidence="3">The sequence shown here is derived from an EMBL/GenBank/DDBJ whole genome shotgun (WGS) entry which is preliminary data.</text>
</comment>
<evidence type="ECO:0000256" key="1">
    <source>
        <dbReference type="SAM" id="MobiDB-lite"/>
    </source>
</evidence>
<keyword evidence="2" id="KW-1133">Transmembrane helix</keyword>
<proteinExistence type="predicted"/>
<organism evidence="3 4">
    <name type="scientific">Sparassis crispa</name>
    <dbReference type="NCBI Taxonomy" id="139825"/>
    <lineage>
        <taxon>Eukaryota</taxon>
        <taxon>Fungi</taxon>
        <taxon>Dikarya</taxon>
        <taxon>Basidiomycota</taxon>
        <taxon>Agaricomycotina</taxon>
        <taxon>Agaricomycetes</taxon>
        <taxon>Polyporales</taxon>
        <taxon>Sparassidaceae</taxon>
        <taxon>Sparassis</taxon>
    </lineage>
</organism>
<protein>
    <submittedName>
        <fullName evidence="3">Uncharacterized protein</fullName>
    </submittedName>
</protein>
<keyword evidence="2" id="KW-0812">Transmembrane</keyword>
<feature type="compositionally biased region" description="Acidic residues" evidence="1">
    <location>
        <begin position="152"/>
        <end position="167"/>
    </location>
</feature>
<dbReference type="GeneID" id="38781702"/>
<gene>
    <name evidence="3" type="ORF">SCP_0607650</name>
</gene>
<sequence length="187" mass="20755">MVNWACSVIADLIVLFVTWSSTYKIKRDADRVKMKAPLATLLLRDGTVYFLLFFISDIITLVASLNDTFYYVDCLTWPASSMVLSSFILNLREIYMSDTSGPYSRPSFDVSRASDLRLASRIVGNIGAPLSLSVASPVDGDNVAEHDLPGDGLEDEDGDELSDDEIQEVPRVAHNPLAADFVEEEYY</sequence>
<name>A0A401GRE0_9APHY</name>
<dbReference type="EMBL" id="BFAD01000006">
    <property type="protein sequence ID" value="GBE84785.1"/>
    <property type="molecule type" value="Genomic_DNA"/>
</dbReference>
<dbReference type="InParanoid" id="A0A401GRE0"/>
<feature type="transmembrane region" description="Helical" evidence="2">
    <location>
        <begin position="69"/>
        <end position="89"/>
    </location>
</feature>
<evidence type="ECO:0000313" key="3">
    <source>
        <dbReference type="EMBL" id="GBE84785.1"/>
    </source>
</evidence>
<accession>A0A401GRE0</accession>
<dbReference type="RefSeq" id="XP_027615698.1">
    <property type="nucleotide sequence ID" value="XM_027759897.1"/>
</dbReference>
<dbReference type="AlphaFoldDB" id="A0A401GRE0"/>
<keyword evidence="2" id="KW-0472">Membrane</keyword>
<feature type="transmembrane region" description="Helical" evidence="2">
    <location>
        <begin position="46"/>
        <end position="63"/>
    </location>
</feature>
<reference evidence="3 4" key="1">
    <citation type="journal article" date="2018" name="Sci. Rep.">
        <title>Genome sequence of the cauliflower mushroom Sparassis crispa (Hanabiratake) and its association with beneficial usage.</title>
        <authorList>
            <person name="Kiyama R."/>
            <person name="Furutani Y."/>
            <person name="Kawaguchi K."/>
            <person name="Nakanishi T."/>
        </authorList>
    </citation>
    <scope>NUCLEOTIDE SEQUENCE [LARGE SCALE GENOMIC DNA]</scope>
</reference>
<keyword evidence="4" id="KW-1185">Reference proteome</keyword>
<feature type="region of interest" description="Disordered" evidence="1">
    <location>
        <begin position="143"/>
        <end position="167"/>
    </location>
</feature>
<dbReference type="Proteomes" id="UP000287166">
    <property type="component" value="Unassembled WGS sequence"/>
</dbReference>
<dbReference type="OrthoDB" id="2756573at2759"/>
<feature type="transmembrane region" description="Helical" evidence="2">
    <location>
        <begin position="6"/>
        <end position="25"/>
    </location>
</feature>
<evidence type="ECO:0000313" key="4">
    <source>
        <dbReference type="Proteomes" id="UP000287166"/>
    </source>
</evidence>